<dbReference type="EMBL" id="CP008874">
    <property type="protein sequence ID" value="AKH97248.1"/>
    <property type="molecule type" value="Genomic_DNA"/>
</dbReference>
<feature type="region of interest" description="Disordered" evidence="1">
    <location>
        <begin position="202"/>
        <end position="231"/>
    </location>
</feature>
<dbReference type="HOGENOM" id="CLU_096707_0_0_2"/>
<dbReference type="Gene3D" id="3.40.50.12780">
    <property type="entry name" value="N-terminal domain of ligase-like"/>
    <property type="match status" value="1"/>
</dbReference>
<protein>
    <submittedName>
        <fullName evidence="2">Uncharacterized protein</fullName>
    </submittedName>
</protein>
<gene>
    <name evidence="2" type="ORF">HLASF_0752</name>
</gene>
<dbReference type="OrthoDB" id="205088at2157"/>
<dbReference type="GeneID" id="25158943"/>
<proteinExistence type="predicted"/>
<organism evidence="2 3">
    <name type="scientific">Halanaeroarchaeum sulfurireducens</name>
    <dbReference type="NCBI Taxonomy" id="1604004"/>
    <lineage>
        <taxon>Archaea</taxon>
        <taxon>Methanobacteriati</taxon>
        <taxon>Methanobacteriota</taxon>
        <taxon>Stenosarchaea group</taxon>
        <taxon>Halobacteria</taxon>
        <taxon>Halobacteriales</taxon>
        <taxon>Halobacteriaceae</taxon>
        <taxon>Halanaeroarchaeum</taxon>
    </lineage>
</organism>
<evidence type="ECO:0000313" key="3">
    <source>
        <dbReference type="Proteomes" id="UP000069906"/>
    </source>
</evidence>
<sequence length="231" mass="24932">MNTVGDLLDLPHPDDDLALRHGRRRYEYHRFRATAFKTGNYLRYNGVGPHATVSILTDAAPETIFGVLGAGLLGGHVRFAPDGAVEDAVLFGPTEKVDDYEVQGGCKRIAYGRKPEDPTWAYFEREIWSENPFFPETDVAGDTTLVGEWSQEAALRAARDVAADLSSDDVVAVRGSLEDSPTLVAGVLAPLVAGATILLPDDDQTGTVAVGTTDPPENRVLDAPTRPPHHD</sequence>
<evidence type="ECO:0000313" key="2">
    <source>
        <dbReference type="EMBL" id="AKH97248.1"/>
    </source>
</evidence>
<reference evidence="2 3" key="1">
    <citation type="journal article" date="2015" name="ISME J.">
        <title>Elemental sulfur and acetate can support life of a novel strictly anaerobic haloarchaeon.</title>
        <authorList>
            <person name="Sorokin D.Y."/>
            <person name="Kublanov I.V."/>
            <person name="Gavrilov S.N."/>
            <person name="Rojo D."/>
            <person name="Roman P."/>
            <person name="Golyshin P.N."/>
            <person name="Slepak V.Z."/>
            <person name="Smedile F."/>
            <person name="Ferrer M."/>
            <person name="Messina E."/>
            <person name="La Cono V."/>
            <person name="Yakimov M.M."/>
        </authorList>
    </citation>
    <scope>NUCLEOTIDE SEQUENCE [LARGE SCALE GENOMIC DNA]</scope>
    <source>
        <strain evidence="2 3">HSR2</strain>
    </source>
</reference>
<name>A0A0F7PD44_9EURY</name>
<evidence type="ECO:0000256" key="1">
    <source>
        <dbReference type="SAM" id="MobiDB-lite"/>
    </source>
</evidence>
<dbReference type="RefSeq" id="WP_050048036.1">
    <property type="nucleotide sequence ID" value="NZ_CP008874.1"/>
</dbReference>
<accession>A0A0F7PD44</accession>
<dbReference type="SUPFAM" id="SSF56801">
    <property type="entry name" value="Acetyl-CoA synthetase-like"/>
    <property type="match status" value="1"/>
</dbReference>
<dbReference type="KEGG" id="hsu:HLASF_0752"/>
<keyword evidence="3" id="KW-1185">Reference proteome</keyword>
<dbReference type="AlphaFoldDB" id="A0A0F7PD44"/>
<dbReference type="Proteomes" id="UP000069906">
    <property type="component" value="Chromosome"/>
</dbReference>
<dbReference type="InterPro" id="IPR042099">
    <property type="entry name" value="ANL_N_sf"/>
</dbReference>